<sequence length="545" mass="61744">MRSKGAFIKITVILAFFILIFIYSENSIFAQQDKNTYVSSKDYSSIQGENQWFYQEWNGKQYVDLKWNESERLWRGSHPFTMIAANVNHPDETDVVRKWVAPKSGLIRINGRVAKSNPGCGDGVRVEIRKNTRLLWTTHIEYNDIDGVTSNYETHINSGEALYFIINKGEQNNYCDSTYWDPSITYLDANTSLAYSASEGFSGVQGQNNWYYEEGKDGAFSFLNWDEKEEVWKGGNQYSLIGRSFQHPTDLSSVRTWIAPESGLIRISGRVAKANTKCGNGIIASIQKNNKVVWSAPVRFDDAEGLQVQHDMTVHVDDKLRFLVASNDNADCDGTSWDPHITYMAPIADLTYSSVSGFSPAQGQSNWYYQELEGSKYEDMEWDSSEKLWRGKYPFSIITHNMQHPDKSDSVRKWVAPKSGSVRVSGHAAKSNTACGDGVKATILNGFTPIWQAKLDYNNDAGVDHDIVLPISEGGVLYFVINTNGTNQCDSTNWTISIHYDTEARATIYSYDAGNKMETITYPDGRIIYHYYDANGNLIRREKRK</sequence>
<dbReference type="EMBL" id="JAVYAA010000001">
    <property type="protein sequence ID" value="MDT8975084.1"/>
    <property type="molecule type" value="Genomic_DNA"/>
</dbReference>
<evidence type="ECO:0000313" key="2">
    <source>
        <dbReference type="Proteomes" id="UP001250538"/>
    </source>
</evidence>
<dbReference type="Gene3D" id="2.180.10.10">
    <property type="entry name" value="RHS repeat-associated core"/>
    <property type="match status" value="1"/>
</dbReference>
<accession>A0AAJ2JVT1</accession>
<evidence type="ECO:0000313" key="1">
    <source>
        <dbReference type="EMBL" id="MDT8975084.1"/>
    </source>
</evidence>
<reference evidence="2" key="1">
    <citation type="submission" date="2023-09" db="EMBL/GenBank/DDBJ databases">
        <title>Paenibacillus sp. chi10 Genome sequencing and assembly.</title>
        <authorList>
            <person name="Kim I."/>
        </authorList>
    </citation>
    <scope>NUCLEOTIDE SEQUENCE [LARGE SCALE GENOMIC DNA]</scope>
    <source>
        <strain evidence="2">chi10</strain>
    </source>
</reference>
<dbReference type="AlphaFoldDB" id="A0AAJ2JVT1"/>
<proteinExistence type="predicted"/>
<dbReference type="Proteomes" id="UP001250538">
    <property type="component" value="Unassembled WGS sequence"/>
</dbReference>
<comment type="caution">
    <text evidence="1">The sequence shown here is derived from an EMBL/GenBank/DDBJ whole genome shotgun (WGS) entry which is preliminary data.</text>
</comment>
<gene>
    <name evidence="1" type="ORF">RQP50_02365</name>
</gene>
<dbReference type="RefSeq" id="WP_315742952.1">
    <property type="nucleotide sequence ID" value="NZ_JAVYAA010000001.1"/>
</dbReference>
<protein>
    <submittedName>
        <fullName evidence="1">Uncharacterized protein</fullName>
    </submittedName>
</protein>
<organism evidence="1 2">
    <name type="scientific">Paenibacillus suaedae</name>
    <dbReference type="NCBI Taxonomy" id="3077233"/>
    <lineage>
        <taxon>Bacteria</taxon>
        <taxon>Bacillati</taxon>
        <taxon>Bacillota</taxon>
        <taxon>Bacilli</taxon>
        <taxon>Bacillales</taxon>
        <taxon>Paenibacillaceae</taxon>
        <taxon>Paenibacillus</taxon>
    </lineage>
</organism>
<keyword evidence="2" id="KW-1185">Reference proteome</keyword>
<name>A0AAJ2JVT1_9BACL</name>